<feature type="region of interest" description="Disordered" evidence="2">
    <location>
        <begin position="169"/>
        <end position="244"/>
    </location>
</feature>
<evidence type="ECO:0000256" key="2">
    <source>
        <dbReference type="SAM" id="MobiDB-lite"/>
    </source>
</evidence>
<protein>
    <submittedName>
        <fullName evidence="3">Uncharacterized protein</fullName>
    </submittedName>
</protein>
<sequence length="786" mass="87567">MDGLLQELAGLPGLEKLSASQLRDLSWRVKELVFIALFKEQLSSSAVAEELRDKSRDRKMERKADKLLENVDRAALRKKEENYRADFMQVAAAELAVRIPRVYFTSILFFNASWFLLLQRLGAPALITWQKLVFDKECCAQAFRLLLTRIKSSRRSAASGVNTNSSSLLATRYDTGGSQPGRGLRRGSDNNALDDEQQENQDDAIEKDEAEDRTRFPPLKTTHGAVRRSSAARKKGGGLASLSTCDVKSTGQDWNFDTAIETPPEEDELDGFSTRGSSEEAGMSHQTGAGISIERRLPSKQPSYFSTKFKKNQLQALQEENAVLVGENATLRAEIEQLEALNAVLQSGNSNNSLDNYPEAVEFAQRRLRLVQAQNLQLQRQVSLLQDATKARENAEVNLMSALNHWRSVIETGRGEAKAAGADQNATDTPTEPEDGGTCQPMKWMLAVPDRLMNELMRVEGQIQGAGAAVNACFETKLRVSKLSSSFLRNNDTSLRMSEIYGREPSSLAHLRVQRIKQLEDVLGSVSAELDQLSAEVMQRFPPTASITDPLRSTAYELARSVRQLLLEVGAFGIVVPASSASAVKTTGAMTDDGDVTPTDVIKVLSSTAGVVRGPGGAKERERQAKLMLKQLHAKCTATKNDLAGCRRETEYWRTAWQNQDEILRRLAKHVRHLGQKKVEWCRHYLQAPMMNLAEVFTSFRQAYDENTTRQNPYLLLLVETLNMEHPMLEDALQQWQEYTKSVELKMDELVADYEANRLVLASASATVSEFNEATLPSISRQIPVH</sequence>
<keyword evidence="1" id="KW-0175">Coiled coil</keyword>
<evidence type="ECO:0000256" key="1">
    <source>
        <dbReference type="SAM" id="Coils"/>
    </source>
</evidence>
<gene>
    <name evidence="3" type="ORF">V7S43_010079</name>
</gene>
<reference evidence="3 4" key="1">
    <citation type="submission" date="2024-09" db="EMBL/GenBank/DDBJ databases">
        <title>Genome sequencing and assembly of Phytophthora oleae, isolate VK10A, causative agent of rot of olive drupes.</title>
        <authorList>
            <person name="Conti Taguali S."/>
            <person name="Riolo M."/>
            <person name="La Spada F."/>
            <person name="Cacciola S.O."/>
            <person name="Dionisio G."/>
        </authorList>
    </citation>
    <scope>NUCLEOTIDE SEQUENCE [LARGE SCALE GENOMIC DNA]</scope>
    <source>
        <strain evidence="3 4">VK10A</strain>
    </source>
</reference>
<feature type="compositionally biased region" description="Acidic residues" evidence="2">
    <location>
        <begin position="192"/>
        <end position="209"/>
    </location>
</feature>
<name>A0ABD3FGV0_9STRA</name>
<keyword evidence="4" id="KW-1185">Reference proteome</keyword>
<proteinExistence type="predicted"/>
<dbReference type="AlphaFoldDB" id="A0ABD3FGV0"/>
<accession>A0ABD3FGV0</accession>
<feature type="region of interest" description="Disordered" evidence="2">
    <location>
        <begin position="262"/>
        <end position="286"/>
    </location>
</feature>
<dbReference type="Proteomes" id="UP001632037">
    <property type="component" value="Unassembled WGS sequence"/>
</dbReference>
<evidence type="ECO:0000313" key="3">
    <source>
        <dbReference type="EMBL" id="KAL3664901.1"/>
    </source>
</evidence>
<dbReference type="EMBL" id="JBIMZQ010000022">
    <property type="protein sequence ID" value="KAL3664901.1"/>
    <property type="molecule type" value="Genomic_DNA"/>
</dbReference>
<comment type="caution">
    <text evidence="3">The sequence shown here is derived from an EMBL/GenBank/DDBJ whole genome shotgun (WGS) entry which is preliminary data.</text>
</comment>
<feature type="region of interest" description="Disordered" evidence="2">
    <location>
        <begin position="415"/>
        <end position="440"/>
    </location>
</feature>
<evidence type="ECO:0000313" key="4">
    <source>
        <dbReference type="Proteomes" id="UP001632037"/>
    </source>
</evidence>
<feature type="coiled-coil region" evidence="1">
    <location>
        <begin position="314"/>
        <end position="405"/>
    </location>
</feature>
<organism evidence="3 4">
    <name type="scientific">Phytophthora oleae</name>
    <dbReference type="NCBI Taxonomy" id="2107226"/>
    <lineage>
        <taxon>Eukaryota</taxon>
        <taxon>Sar</taxon>
        <taxon>Stramenopiles</taxon>
        <taxon>Oomycota</taxon>
        <taxon>Peronosporomycetes</taxon>
        <taxon>Peronosporales</taxon>
        <taxon>Peronosporaceae</taxon>
        <taxon>Phytophthora</taxon>
    </lineage>
</organism>